<feature type="domain" description="Flagellar hook protein FlgE D2" evidence="8">
    <location>
        <begin position="186"/>
        <end position="272"/>
    </location>
</feature>
<dbReference type="EMBL" id="JAUYVI010000002">
    <property type="protein sequence ID" value="MDQ7247172.1"/>
    <property type="molecule type" value="Genomic_DNA"/>
</dbReference>
<dbReference type="Proteomes" id="UP001230156">
    <property type="component" value="Unassembled WGS sequence"/>
</dbReference>
<evidence type="ECO:0000259" key="6">
    <source>
        <dbReference type="Pfam" id="PF00460"/>
    </source>
</evidence>
<dbReference type="InterPro" id="IPR037925">
    <property type="entry name" value="FlgE/F/G-like"/>
</dbReference>
<comment type="similarity">
    <text evidence="2 5">Belongs to the flagella basal body rod proteins family.</text>
</comment>
<feature type="domain" description="Flagellar basal body rod protein N-terminal" evidence="6">
    <location>
        <begin position="9"/>
        <end position="37"/>
    </location>
</feature>
<evidence type="ECO:0000313" key="11">
    <source>
        <dbReference type="Proteomes" id="UP001230156"/>
    </source>
</evidence>
<evidence type="ECO:0000256" key="1">
    <source>
        <dbReference type="ARBA" id="ARBA00004117"/>
    </source>
</evidence>
<keyword evidence="11" id="KW-1185">Reference proteome</keyword>
<accession>A0ABU0YHH6</accession>
<dbReference type="SUPFAM" id="SSF117143">
    <property type="entry name" value="Flagellar hook protein flgE"/>
    <property type="match status" value="1"/>
</dbReference>
<dbReference type="PANTHER" id="PTHR30435">
    <property type="entry name" value="FLAGELLAR PROTEIN"/>
    <property type="match status" value="1"/>
</dbReference>
<dbReference type="InterPro" id="IPR001444">
    <property type="entry name" value="Flag_bb_rod_N"/>
</dbReference>
<evidence type="ECO:0000256" key="2">
    <source>
        <dbReference type="ARBA" id="ARBA00009677"/>
    </source>
</evidence>
<dbReference type="Pfam" id="PF22692">
    <property type="entry name" value="LlgE_F_G_D1"/>
    <property type="match status" value="1"/>
</dbReference>
<comment type="subcellular location">
    <subcellularLocation>
        <location evidence="1 5">Bacterial flagellum basal body</location>
    </subcellularLocation>
</comment>
<name>A0ABU0YHH6_9PROT</name>
<dbReference type="NCBIfam" id="TIGR03506">
    <property type="entry name" value="FlgEFG_subfam"/>
    <property type="match status" value="2"/>
</dbReference>
<feature type="domain" description="Flagellar basal-body/hook protein C-terminal" evidence="7">
    <location>
        <begin position="708"/>
        <end position="752"/>
    </location>
</feature>
<dbReference type="InterPro" id="IPR010930">
    <property type="entry name" value="Flg_bb/hook_C_dom"/>
</dbReference>
<dbReference type="RefSeq" id="WP_379954576.1">
    <property type="nucleotide sequence ID" value="NZ_JAUYVI010000002.1"/>
</dbReference>
<evidence type="ECO:0000259" key="8">
    <source>
        <dbReference type="Pfam" id="PF07559"/>
    </source>
</evidence>
<keyword evidence="10" id="KW-0966">Cell projection</keyword>
<dbReference type="Pfam" id="PF06429">
    <property type="entry name" value="Flg_bbr_C"/>
    <property type="match status" value="1"/>
</dbReference>
<evidence type="ECO:0000313" key="10">
    <source>
        <dbReference type="EMBL" id="MDQ7247172.1"/>
    </source>
</evidence>
<dbReference type="InterPro" id="IPR020013">
    <property type="entry name" value="Flagellar_FlgE/F/G"/>
</dbReference>
<keyword evidence="4 5" id="KW-0975">Bacterial flagellum</keyword>
<dbReference type="Pfam" id="PF00460">
    <property type="entry name" value="Flg_bb_rod"/>
    <property type="match status" value="1"/>
</dbReference>
<evidence type="ECO:0000256" key="5">
    <source>
        <dbReference type="RuleBase" id="RU362116"/>
    </source>
</evidence>
<evidence type="ECO:0000259" key="7">
    <source>
        <dbReference type="Pfam" id="PF06429"/>
    </source>
</evidence>
<dbReference type="InterPro" id="IPR053967">
    <property type="entry name" value="LlgE_F_G-like_D1"/>
</dbReference>
<dbReference type="InterPro" id="IPR037058">
    <property type="entry name" value="Falgellar_hook_FlgE_sf"/>
</dbReference>
<evidence type="ECO:0000259" key="9">
    <source>
        <dbReference type="Pfam" id="PF22692"/>
    </source>
</evidence>
<comment type="caution">
    <text evidence="10">The sequence shown here is derived from an EMBL/GenBank/DDBJ whole genome shotgun (WGS) entry which is preliminary data.</text>
</comment>
<keyword evidence="10" id="KW-0282">Flagellum</keyword>
<evidence type="ECO:0000256" key="4">
    <source>
        <dbReference type="ARBA" id="ARBA00023143"/>
    </source>
</evidence>
<comment type="function">
    <text evidence="5">A flexible structure which links the flagellar filament to the drive apparatus in the basal body.</text>
</comment>
<gene>
    <name evidence="10" type="ORF">Q8A70_05825</name>
</gene>
<reference evidence="11" key="1">
    <citation type="submission" date="2023-08" db="EMBL/GenBank/DDBJ databases">
        <title>Rhodospirillaceae gen. nov., a novel taxon isolated from the Yangtze River Yuezi River estuary sludge.</title>
        <authorList>
            <person name="Ruan L."/>
        </authorList>
    </citation>
    <scope>NUCLEOTIDE SEQUENCE [LARGE SCALE GENOMIC DNA]</scope>
    <source>
        <strain evidence="11">R-7</strain>
    </source>
</reference>
<organism evidence="10 11">
    <name type="scientific">Dongia sedimenti</name>
    <dbReference type="NCBI Taxonomy" id="3064282"/>
    <lineage>
        <taxon>Bacteria</taxon>
        <taxon>Pseudomonadati</taxon>
        <taxon>Pseudomonadota</taxon>
        <taxon>Alphaproteobacteria</taxon>
        <taxon>Rhodospirillales</taxon>
        <taxon>Dongiaceae</taxon>
        <taxon>Dongia</taxon>
    </lineage>
</organism>
<proteinExistence type="inferred from homology"/>
<keyword evidence="10" id="KW-0969">Cilium</keyword>
<feature type="domain" description="Flagellar hook protein FlgE/F/G-like D1" evidence="9">
    <location>
        <begin position="84"/>
        <end position="154"/>
    </location>
</feature>
<dbReference type="InterPro" id="IPR011491">
    <property type="entry name" value="FlgE_D2"/>
</dbReference>
<evidence type="ECO:0000256" key="3">
    <source>
        <dbReference type="ARBA" id="ARBA00019015"/>
    </source>
</evidence>
<dbReference type="PANTHER" id="PTHR30435:SF1">
    <property type="entry name" value="FLAGELLAR HOOK PROTEIN FLGE"/>
    <property type="match status" value="1"/>
</dbReference>
<sequence length="754" mass="76401">MSILGAMFTAVSGLNAQSRSLGNISDNIANSQTVGYKKVDTRFSDIITISNRSLNLPGGVVASPYYANALQGNINQTQSTTNLAVSGQGFFVVSRPTDQTGTLTTFSALPYYTRAGDFEVNRDGYVVNGGGYYLNGWAVDQTTGIPDTATLAPIQITQLTTPPTATSQIEVVGNLPATSIVNPDPALAPTNVKIYDALGNPHTVTLTWVKRSDNIWNLDINAAGSTLDPVAGTISGTNDQTAVAATTTPNTPGVAQVDTITVPTTGLPPGRTLTFTVGANTVPVTAPVGGYTGAQLATALASAINASAGMAAVVTAGNVVGNTLTVTADVAGTAFTGSLAGNGSGQIDTVTIPGALAGADLLSVNVAGGGPFTVAGPSSVAAARTSLINQINAAALGVTAVADPNNASQILIQSDTAGGTFAAAAAGAGNTVAATYTTAAPAAEVNTVANVVPVAQVDTITLGGTVGPGEIGDTWSITIGSQTVTYVNDGTETTLADIATGFAARINAASGMPVTATVSGSQVVLTAKVPGTPFAETLAATNGNVPGFVDIHFGTTPTTAGTITSISNQYNPAGDATVPATQNANDPAVITFTVDYGSGPQVVELDLGRFQSTDGLTQFSGTQVDIQRLSQDGLPQGLFTGINISDNGDVELNYDNGKSTVFYRVPLAQFYDPTALKRENGQAFTETFDSGTARITNPGASGAGTVRSSAVEGSNVDIAEEFSKMIVTQRAYAANARVITTADDMLQEVINIKR</sequence>
<dbReference type="Gene3D" id="2.60.98.20">
    <property type="entry name" value="Flagellar hook protein FlgE"/>
    <property type="match status" value="1"/>
</dbReference>
<dbReference type="Pfam" id="PF07559">
    <property type="entry name" value="FlgE_D2"/>
    <property type="match status" value="1"/>
</dbReference>
<protein>
    <recommendedName>
        <fullName evidence="3 5">Flagellar hook protein FlgE</fullName>
    </recommendedName>
</protein>